<evidence type="ECO:0000313" key="4">
    <source>
        <dbReference type="Proteomes" id="UP000308730"/>
    </source>
</evidence>
<dbReference type="InterPro" id="IPR043510">
    <property type="entry name" value="W2_5MP1/2"/>
</dbReference>
<dbReference type="SMART" id="SM00515">
    <property type="entry name" value="eIF5C"/>
    <property type="match status" value="1"/>
</dbReference>
<dbReference type="PROSITE" id="PS51363">
    <property type="entry name" value="W2"/>
    <property type="match status" value="1"/>
</dbReference>
<protein>
    <recommendedName>
        <fullName evidence="2">W2 domain-containing protein</fullName>
    </recommendedName>
</protein>
<dbReference type="CDD" id="cd11560">
    <property type="entry name" value="W2_eIF5C_like"/>
    <property type="match status" value="1"/>
</dbReference>
<comment type="caution">
    <text evidence="3">The sequence shown here is derived from an EMBL/GenBank/DDBJ whole genome shotgun (WGS) entry which is preliminary data.</text>
</comment>
<dbReference type="PANTHER" id="PTHR14208">
    <property type="entry name" value="BASIC LEUCINE ZIPPER AND W2 DOMAIN-CONTAINING PROTEIN"/>
    <property type="match status" value="1"/>
</dbReference>
<reference evidence="3 4" key="1">
    <citation type="submission" date="2019-02" db="EMBL/GenBank/DDBJ databases">
        <title>Genome sequencing of the rare red list fungi Antrodiella citrinella (Flaviporus citrinellus).</title>
        <authorList>
            <person name="Buettner E."/>
            <person name="Kellner H."/>
        </authorList>
    </citation>
    <scope>NUCLEOTIDE SEQUENCE [LARGE SCALE GENOMIC DNA]</scope>
    <source>
        <strain evidence="3 4">DSM 108506</strain>
    </source>
</reference>
<dbReference type="Gene3D" id="1.25.40.180">
    <property type="match status" value="1"/>
</dbReference>
<feature type="domain" description="W2" evidence="2">
    <location>
        <begin position="296"/>
        <end position="459"/>
    </location>
</feature>
<dbReference type="GO" id="GO:0005737">
    <property type="term" value="C:cytoplasm"/>
    <property type="evidence" value="ECO:0007669"/>
    <property type="project" value="TreeGrafter"/>
</dbReference>
<accession>A0A4S4M5X9</accession>
<comment type="similarity">
    <text evidence="1">Belongs to the BZW family.</text>
</comment>
<evidence type="ECO:0000256" key="1">
    <source>
        <dbReference type="ARBA" id="ARBA00008151"/>
    </source>
</evidence>
<dbReference type="Pfam" id="PF25504">
    <property type="entry name" value="HEAT_5MP1_2"/>
    <property type="match status" value="1"/>
</dbReference>
<dbReference type="Pfam" id="PF02020">
    <property type="entry name" value="W2"/>
    <property type="match status" value="1"/>
</dbReference>
<dbReference type="InterPro" id="IPR016024">
    <property type="entry name" value="ARM-type_fold"/>
</dbReference>
<dbReference type="OrthoDB" id="1727522at2759"/>
<dbReference type="InterPro" id="IPR003307">
    <property type="entry name" value="W2_domain"/>
</dbReference>
<keyword evidence="4" id="KW-1185">Reference proteome</keyword>
<dbReference type="GO" id="GO:0016020">
    <property type="term" value="C:membrane"/>
    <property type="evidence" value="ECO:0007669"/>
    <property type="project" value="TreeGrafter"/>
</dbReference>
<evidence type="ECO:0000313" key="3">
    <source>
        <dbReference type="EMBL" id="THH20435.1"/>
    </source>
</evidence>
<evidence type="ECO:0000259" key="2">
    <source>
        <dbReference type="PROSITE" id="PS51363"/>
    </source>
</evidence>
<dbReference type="SUPFAM" id="SSF48371">
    <property type="entry name" value="ARM repeat"/>
    <property type="match status" value="1"/>
</dbReference>
<proteinExistence type="inferred from homology"/>
<dbReference type="PANTHER" id="PTHR14208:SF2">
    <property type="entry name" value="PROTEIN KRASAVIETZ"/>
    <property type="match status" value="1"/>
</dbReference>
<name>A0A4S4M5X9_9APHY</name>
<dbReference type="Proteomes" id="UP000308730">
    <property type="component" value="Unassembled WGS sequence"/>
</dbReference>
<organism evidence="3 4">
    <name type="scientific">Antrodiella citrinella</name>
    <dbReference type="NCBI Taxonomy" id="2447956"/>
    <lineage>
        <taxon>Eukaryota</taxon>
        <taxon>Fungi</taxon>
        <taxon>Dikarya</taxon>
        <taxon>Basidiomycota</taxon>
        <taxon>Agaricomycotina</taxon>
        <taxon>Agaricomycetes</taxon>
        <taxon>Polyporales</taxon>
        <taxon>Steccherinaceae</taxon>
        <taxon>Antrodiella</taxon>
    </lineage>
</organism>
<dbReference type="EMBL" id="SGPM01000493">
    <property type="protein sequence ID" value="THH20435.1"/>
    <property type="molecule type" value="Genomic_DNA"/>
</dbReference>
<dbReference type="InterPro" id="IPR051245">
    <property type="entry name" value="eIF5-mimic_regulator"/>
</dbReference>
<dbReference type="AlphaFoldDB" id="A0A4S4M5X9"/>
<sequence>MSAIPAHPRRSLPPIPSFHSLFTSSSLVHAFDFSRNLWMSQQQTAAKPSLQGVRIKARKGAVKAHAKHEPSIFRDQIYKHLETVQPGDFDGYTNKLVQAGVTLELLKYADALFEIILVGGLLQPGGSFLEDGAPVSPFTIINAQEPVDVVEMKKYIDVLNKLIRRYKYLQKSLETTALPTVLQYINRWPEAQRAKIATAAGLLLSQGLASASCLSSLSKDHLVKNDVSISVITVIFRSYLIDQSMDHLAASLRKGGIKDLTAFFPPNKRDDKALDEHFRAAGLGQVADWWTKRQFASLKEDVLKTIKEMLANDESHAQIVASIKSRQEEQALPESELIQCIWQALISSIEWSARQDQNEALALREIAGFTDVLEPFSSGAKTEVALINVVQVYCYEDTRIIKAFPQILKVLYNKDCISDQAIIYWHQKGSKAQGRQHFLNATQPLVKFLQEQESDDEDDE</sequence>
<dbReference type="InterPro" id="IPR057397">
    <property type="entry name" value="HEAT_5MP1_2"/>
</dbReference>
<gene>
    <name evidence="3" type="ORF">EUX98_g8587</name>
</gene>